<feature type="domain" description="HTH arsR-type" evidence="1">
    <location>
        <begin position="11"/>
        <end position="103"/>
    </location>
</feature>
<accession>A0A1J4N0P1</accession>
<dbReference type="InterPro" id="IPR001845">
    <property type="entry name" value="HTH_ArsR_DNA-bd_dom"/>
</dbReference>
<organism evidence="2 3">
    <name type="scientific">Nocardioides luteus</name>
    <dbReference type="NCBI Taxonomy" id="1844"/>
    <lineage>
        <taxon>Bacteria</taxon>
        <taxon>Bacillati</taxon>
        <taxon>Actinomycetota</taxon>
        <taxon>Actinomycetes</taxon>
        <taxon>Propionibacteriales</taxon>
        <taxon>Nocardioidaceae</taxon>
        <taxon>Nocardioides</taxon>
    </lineage>
</organism>
<protein>
    <recommendedName>
        <fullName evidence="1">HTH arsR-type domain-containing protein</fullName>
    </recommendedName>
</protein>
<dbReference type="GO" id="GO:0003700">
    <property type="term" value="F:DNA-binding transcription factor activity"/>
    <property type="evidence" value="ECO:0007669"/>
    <property type="project" value="InterPro"/>
</dbReference>
<comment type="caution">
    <text evidence="2">The sequence shown here is derived from an EMBL/GenBank/DDBJ whole genome shotgun (WGS) entry which is preliminary data.</text>
</comment>
<dbReference type="RefSeq" id="WP_045551626.1">
    <property type="nucleotide sequence ID" value="NZ_JZDQ02000029.1"/>
</dbReference>
<reference evidence="2" key="1">
    <citation type="submission" date="2016-10" db="EMBL/GenBank/DDBJ databases">
        <title>Draft Genome Sequence of Nocardioides luteus Strain BAFB, an Alkane-Degrading Bacterium Isolated from JP-7 Polluted Soil.</title>
        <authorList>
            <person name="Brown L."/>
            <person name="Ruiz O.N."/>
            <person name="Gunasekera T."/>
        </authorList>
    </citation>
    <scope>NUCLEOTIDE SEQUENCE [LARGE SCALE GENOMIC DNA]</scope>
    <source>
        <strain evidence="2">BAFB</strain>
    </source>
</reference>
<dbReference type="Proteomes" id="UP000033772">
    <property type="component" value="Unassembled WGS sequence"/>
</dbReference>
<dbReference type="EMBL" id="JZDQ02000029">
    <property type="protein sequence ID" value="OIJ25107.1"/>
    <property type="molecule type" value="Genomic_DNA"/>
</dbReference>
<evidence type="ECO:0000313" key="3">
    <source>
        <dbReference type="Proteomes" id="UP000033772"/>
    </source>
</evidence>
<dbReference type="InterPro" id="IPR011991">
    <property type="entry name" value="ArsR-like_HTH"/>
</dbReference>
<sequence length="169" mass="18713">MEPPITQATPAQVQALAHPTRHRIWRASGNEGATVSQLSHRLKVNKGNVAHHVKVLVEVGLLRPDRTRTVRGGTEQYYVTTARRISVDDDQDAVRAMFASIAEDLVGAEAPLINHRTIRLTRRQAKALAEHLDRVVNDLHPASPDEPAHGVLVSVYRHQPTMRVGSSPR</sequence>
<dbReference type="Pfam" id="PF12840">
    <property type="entry name" value="HTH_20"/>
    <property type="match status" value="1"/>
</dbReference>
<proteinExistence type="predicted"/>
<dbReference type="SMART" id="SM00418">
    <property type="entry name" value="HTH_ARSR"/>
    <property type="match status" value="1"/>
</dbReference>
<dbReference type="InterPro" id="IPR036388">
    <property type="entry name" value="WH-like_DNA-bd_sf"/>
</dbReference>
<dbReference type="AlphaFoldDB" id="A0A1J4N0P1"/>
<dbReference type="CDD" id="cd00090">
    <property type="entry name" value="HTH_ARSR"/>
    <property type="match status" value="1"/>
</dbReference>
<gene>
    <name evidence="2" type="ORF">UG56_019535</name>
</gene>
<dbReference type="STRING" id="1844.UG56_019535"/>
<dbReference type="Gene3D" id="1.10.10.10">
    <property type="entry name" value="Winged helix-like DNA-binding domain superfamily/Winged helix DNA-binding domain"/>
    <property type="match status" value="1"/>
</dbReference>
<keyword evidence="3" id="KW-1185">Reference proteome</keyword>
<dbReference type="SUPFAM" id="SSF46785">
    <property type="entry name" value="Winged helix' DNA-binding domain"/>
    <property type="match status" value="1"/>
</dbReference>
<evidence type="ECO:0000259" key="1">
    <source>
        <dbReference type="SMART" id="SM00418"/>
    </source>
</evidence>
<dbReference type="OrthoDB" id="7945987at2"/>
<dbReference type="InterPro" id="IPR036390">
    <property type="entry name" value="WH_DNA-bd_sf"/>
</dbReference>
<name>A0A1J4N0P1_9ACTN</name>
<evidence type="ECO:0000313" key="2">
    <source>
        <dbReference type="EMBL" id="OIJ25107.1"/>
    </source>
</evidence>